<dbReference type="GO" id="GO:0005886">
    <property type="term" value="C:plasma membrane"/>
    <property type="evidence" value="ECO:0007669"/>
    <property type="project" value="TreeGrafter"/>
</dbReference>
<evidence type="ECO:0000256" key="1">
    <source>
        <dbReference type="ARBA" id="ARBA00004141"/>
    </source>
</evidence>
<dbReference type="Proteomes" id="UP000664056">
    <property type="component" value="Unassembled WGS sequence"/>
</dbReference>
<protein>
    <submittedName>
        <fullName evidence="9">Cation:proton antiporter</fullName>
    </submittedName>
</protein>
<keyword evidence="4 7" id="KW-1133">Transmembrane helix</keyword>
<sequence>GGHFLLRPLFRFVVMSGVRELFTVAALLVVLGISVVMQKLGLSMALGTFLAGVLLAESEYRHELEIAIEPFKGLLLGLF</sequence>
<comment type="subcellular location">
    <subcellularLocation>
        <location evidence="1">Membrane</location>
        <topology evidence="1">Multi-pass membrane protein</topology>
    </subcellularLocation>
</comment>
<evidence type="ECO:0000256" key="5">
    <source>
        <dbReference type="ARBA" id="ARBA00023065"/>
    </source>
</evidence>
<evidence type="ECO:0000259" key="8">
    <source>
        <dbReference type="Pfam" id="PF00999"/>
    </source>
</evidence>
<dbReference type="Gene3D" id="1.20.1530.20">
    <property type="match status" value="1"/>
</dbReference>
<feature type="non-terminal residue" evidence="9">
    <location>
        <position position="79"/>
    </location>
</feature>
<dbReference type="RefSeq" id="WP_206623361.1">
    <property type="nucleotide sequence ID" value="NZ_JAFKOQ010000357.1"/>
</dbReference>
<evidence type="ECO:0000313" key="10">
    <source>
        <dbReference type="Proteomes" id="UP000664056"/>
    </source>
</evidence>
<dbReference type="Pfam" id="PF00999">
    <property type="entry name" value="Na_H_Exchanger"/>
    <property type="match status" value="1"/>
</dbReference>
<keyword evidence="2" id="KW-0813">Transport</keyword>
<accession>A0AAW4HJG2</accession>
<dbReference type="GO" id="GO:1902600">
    <property type="term" value="P:proton transmembrane transport"/>
    <property type="evidence" value="ECO:0007669"/>
    <property type="project" value="InterPro"/>
</dbReference>
<dbReference type="InterPro" id="IPR038770">
    <property type="entry name" value="Na+/solute_symporter_sf"/>
</dbReference>
<name>A0AAW4HJG2_VIBVL</name>
<dbReference type="PANTHER" id="PTHR46157">
    <property type="entry name" value="K(+) EFFLUX ANTIPORTER 3, CHLOROPLASTIC"/>
    <property type="match status" value="1"/>
</dbReference>
<gene>
    <name evidence="9" type="ORF">J0J18_24625</name>
</gene>
<feature type="non-terminal residue" evidence="9">
    <location>
        <position position="1"/>
    </location>
</feature>
<comment type="caution">
    <text evidence="9">The sequence shown here is derived from an EMBL/GenBank/DDBJ whole genome shotgun (WGS) entry which is preliminary data.</text>
</comment>
<evidence type="ECO:0000256" key="6">
    <source>
        <dbReference type="ARBA" id="ARBA00023136"/>
    </source>
</evidence>
<dbReference type="EMBL" id="JAFKOQ010000357">
    <property type="protein sequence ID" value="MBN8124876.1"/>
    <property type="molecule type" value="Genomic_DNA"/>
</dbReference>
<keyword evidence="5" id="KW-0406">Ion transport</keyword>
<feature type="domain" description="Cation/H+ exchanger transmembrane" evidence="8">
    <location>
        <begin position="4"/>
        <end position="79"/>
    </location>
</feature>
<evidence type="ECO:0000256" key="7">
    <source>
        <dbReference type="SAM" id="Phobius"/>
    </source>
</evidence>
<dbReference type="InterPro" id="IPR006153">
    <property type="entry name" value="Cation/H_exchanger_TM"/>
</dbReference>
<keyword evidence="6 7" id="KW-0472">Membrane</keyword>
<evidence type="ECO:0000313" key="9">
    <source>
        <dbReference type="EMBL" id="MBN8124876.1"/>
    </source>
</evidence>
<dbReference type="AlphaFoldDB" id="A0AAW4HJG2"/>
<feature type="transmembrane region" description="Helical" evidence="7">
    <location>
        <begin position="12"/>
        <end position="34"/>
    </location>
</feature>
<keyword evidence="2" id="KW-0050">Antiport</keyword>
<reference evidence="9" key="1">
    <citation type="submission" date="2021-03" db="EMBL/GenBank/DDBJ databases">
        <title>Study of the foodborne Vibrio vulnificus isolates from China.</title>
        <authorList>
            <person name="Zheng Z."/>
            <person name="Ye L."/>
        </authorList>
    </citation>
    <scope>NUCLEOTIDE SEQUENCE</scope>
    <source>
        <strain evidence="9">Vv1582</strain>
    </source>
</reference>
<dbReference type="GO" id="GO:0015297">
    <property type="term" value="F:antiporter activity"/>
    <property type="evidence" value="ECO:0007669"/>
    <property type="project" value="UniProtKB-KW"/>
</dbReference>
<organism evidence="9 10">
    <name type="scientific">Vibrio vulnificus</name>
    <dbReference type="NCBI Taxonomy" id="672"/>
    <lineage>
        <taxon>Bacteria</taxon>
        <taxon>Pseudomonadati</taxon>
        <taxon>Pseudomonadota</taxon>
        <taxon>Gammaproteobacteria</taxon>
        <taxon>Vibrionales</taxon>
        <taxon>Vibrionaceae</taxon>
        <taxon>Vibrio</taxon>
    </lineage>
</organism>
<keyword evidence="3 7" id="KW-0812">Transmembrane</keyword>
<evidence type="ECO:0000256" key="3">
    <source>
        <dbReference type="ARBA" id="ARBA00022692"/>
    </source>
</evidence>
<dbReference type="PANTHER" id="PTHR46157:SF4">
    <property type="entry name" value="K(+) EFFLUX ANTIPORTER 3, CHLOROPLASTIC"/>
    <property type="match status" value="1"/>
</dbReference>
<evidence type="ECO:0000256" key="4">
    <source>
        <dbReference type="ARBA" id="ARBA00022989"/>
    </source>
</evidence>
<proteinExistence type="predicted"/>
<evidence type="ECO:0000256" key="2">
    <source>
        <dbReference type="ARBA" id="ARBA00022449"/>
    </source>
</evidence>